<feature type="compositionally biased region" description="Gly residues" evidence="9">
    <location>
        <begin position="538"/>
        <end position="548"/>
    </location>
</feature>
<dbReference type="InterPro" id="IPR002219">
    <property type="entry name" value="PKC_DAG/PE"/>
</dbReference>
<dbReference type="InterPro" id="IPR046349">
    <property type="entry name" value="C1-like_sf"/>
</dbReference>
<dbReference type="Gene3D" id="3.30.200.20">
    <property type="entry name" value="Phosphorylase Kinase, domain 1"/>
    <property type="match status" value="1"/>
</dbReference>
<dbReference type="Gene3D" id="1.10.510.10">
    <property type="entry name" value="Transferase(Phosphotransferase) domain 1"/>
    <property type="match status" value="1"/>
</dbReference>
<dbReference type="FunFam" id="3.30.200.20:FF:000034">
    <property type="entry name" value="Kinase suppressor of Ras 1"/>
    <property type="match status" value="1"/>
</dbReference>
<dbReference type="Proteomes" id="UP000095280">
    <property type="component" value="Unplaced"/>
</dbReference>
<reference evidence="13" key="1">
    <citation type="submission" date="2016-11" db="UniProtKB">
        <authorList>
            <consortium name="WormBaseParasite"/>
        </authorList>
    </citation>
    <scope>IDENTIFICATION</scope>
</reference>
<keyword evidence="4" id="KW-0418">Kinase</keyword>
<comment type="catalytic activity">
    <reaction evidence="8">
        <text>L-seryl-[protein] + ATP = O-phospho-L-seryl-[protein] + ADP + H(+)</text>
        <dbReference type="Rhea" id="RHEA:17989"/>
        <dbReference type="Rhea" id="RHEA-COMP:9863"/>
        <dbReference type="Rhea" id="RHEA-COMP:11604"/>
        <dbReference type="ChEBI" id="CHEBI:15378"/>
        <dbReference type="ChEBI" id="CHEBI:29999"/>
        <dbReference type="ChEBI" id="CHEBI:30616"/>
        <dbReference type="ChEBI" id="CHEBI:83421"/>
        <dbReference type="ChEBI" id="CHEBI:456216"/>
        <dbReference type="EC" id="2.7.11.1"/>
    </reaction>
</comment>
<feature type="domain" description="Phorbol-ester/DAG-type" evidence="11">
    <location>
        <begin position="394"/>
        <end position="441"/>
    </location>
</feature>
<dbReference type="InterPro" id="IPR000719">
    <property type="entry name" value="Prot_kinase_dom"/>
</dbReference>
<feature type="compositionally biased region" description="Basic and acidic residues" evidence="9">
    <location>
        <begin position="1"/>
        <end position="10"/>
    </location>
</feature>
<evidence type="ECO:0000256" key="3">
    <source>
        <dbReference type="ARBA" id="ARBA00022741"/>
    </source>
</evidence>
<dbReference type="GO" id="GO:0004674">
    <property type="term" value="F:protein serine/threonine kinase activity"/>
    <property type="evidence" value="ECO:0007669"/>
    <property type="project" value="UniProtKB-EC"/>
</dbReference>
<comment type="catalytic activity">
    <reaction evidence="7">
        <text>L-threonyl-[protein] + ATP = O-phospho-L-threonyl-[protein] + ADP + H(+)</text>
        <dbReference type="Rhea" id="RHEA:46608"/>
        <dbReference type="Rhea" id="RHEA-COMP:11060"/>
        <dbReference type="Rhea" id="RHEA-COMP:11605"/>
        <dbReference type="ChEBI" id="CHEBI:15378"/>
        <dbReference type="ChEBI" id="CHEBI:30013"/>
        <dbReference type="ChEBI" id="CHEBI:30616"/>
        <dbReference type="ChEBI" id="CHEBI:61977"/>
        <dbReference type="ChEBI" id="CHEBI:456216"/>
        <dbReference type="EC" id="2.7.11.1"/>
    </reaction>
</comment>
<sequence length="1002" mass="107339">SPLCPRREQQSEAASSAVSPVKQQRAAVRPWAGMSATDQSGTAVVEAAKPLATHCRHVQNLINLTVDKELIPLRRLCSQMGQARAPPAECQQAEAKLCAFYADQLCALSRMPPEEAAEVRQSCAIPKTDQWLMHVVELEERAVLQVVRNWTLLELVRLEKPRLLELLAELHTPETTVERCVRCYQLVQQYYHQFLEAPDTLVEVAYPSVASPCSTSPATPPQADQLMEGTPDDSDVGAGIGSGGGGGTGTSGGSAEADSVAAASLLAFGAGADSTGGGGSVRANAVDSPLRRSPEGGVSTSASVNSGSLPATPGPAGPQQANRSLSGTPPPASPRLPPFNIVHTNYPAPMTRSSSVESNIQNYVSRSAQHRQRKSTSDFPEQQVVGESAGVAYGHKWDTNKLFNIGAKCCVCSERILNHLRRCVHCNKRCHKRCTSNAGACSYHLAKDPRGQRDIVVTSSTAAAAAAAAAAASAGVARGGADSSSNPSSSNTPSTPRSPSQLAGGGGGGGGHSPQAPPSVTKGGGGGGFVFTFPPKFGGSGGGGGGGAPAKIQIMPDEESWSSSFGPEVSGDYTDGTAAGDLVKKWEIPFDELVIRELLGTGNFCSVHRGQWHGEVAVKFLRKPRDTASAEFDEEAGRAVLQTFKLDVKKAALTRHENLALFLGACLDPKNLCIVTALCKGHSLYHELREQPTSQARFTVTRCVAVAQQIVQGMGYLHARDIVHADLRSKNVFIEFMSNNAVKAVITDYALFNWTRMAEATRKGPACLQVPPGWLCYLAPELLRCLQGGMKTMHFSKETDVFAFGTLWYELMTKQWPYKRLAVEAIIWKGGNGIMQSLGDIGLPSNYKEIVLKCWTFEKTQRPQFADLFKLINNLPKIGRSPSFPLRHPTLGRSGGTMDIRRSPAQSKPWNHLCFLTSAMPPLPLPSRSEGDSLHRRLIKALALLPTTGAHQFHVALIIQQQILRLEVPEDDASVVQVLECLQYAGDNKAGRALVEIAAEKF</sequence>
<dbReference type="PROSITE" id="PS50081">
    <property type="entry name" value="ZF_DAG_PE_2"/>
    <property type="match status" value="1"/>
</dbReference>
<feature type="region of interest" description="Disordered" evidence="9">
    <location>
        <begin position="210"/>
        <end position="255"/>
    </location>
</feature>
<dbReference type="PANTHER" id="PTHR44329:SF253">
    <property type="entry name" value="KINASE SUPPRESSOR OF RAS 2"/>
    <property type="match status" value="1"/>
</dbReference>
<dbReference type="PROSITE" id="PS00479">
    <property type="entry name" value="ZF_DAG_PE_1"/>
    <property type="match status" value="1"/>
</dbReference>
<protein>
    <submittedName>
        <fullName evidence="13">Protein kinase domain-containing protein</fullName>
    </submittedName>
</protein>
<feature type="compositionally biased region" description="Pro residues" evidence="9">
    <location>
        <begin position="328"/>
        <end position="337"/>
    </location>
</feature>
<dbReference type="GO" id="GO:0005524">
    <property type="term" value="F:ATP binding"/>
    <property type="evidence" value="ECO:0007669"/>
    <property type="project" value="UniProtKB-KW"/>
</dbReference>
<evidence type="ECO:0000256" key="4">
    <source>
        <dbReference type="ARBA" id="ARBA00022777"/>
    </source>
</evidence>
<evidence type="ECO:0000256" key="6">
    <source>
        <dbReference type="ARBA" id="ARBA00022840"/>
    </source>
</evidence>
<feature type="region of interest" description="Disordered" evidence="9">
    <location>
        <begin position="1"/>
        <end position="22"/>
    </location>
</feature>
<dbReference type="InterPro" id="IPR008266">
    <property type="entry name" value="Tyr_kinase_AS"/>
</dbReference>
<keyword evidence="3" id="KW-0547">Nucleotide-binding</keyword>
<keyword evidence="12" id="KW-1185">Reference proteome</keyword>
<evidence type="ECO:0000313" key="12">
    <source>
        <dbReference type="Proteomes" id="UP000095280"/>
    </source>
</evidence>
<evidence type="ECO:0000259" key="10">
    <source>
        <dbReference type="PROSITE" id="PS50011"/>
    </source>
</evidence>
<feature type="compositionally biased region" description="Gly residues" evidence="9">
    <location>
        <begin position="238"/>
        <end position="252"/>
    </location>
</feature>
<evidence type="ECO:0000259" key="11">
    <source>
        <dbReference type="PROSITE" id="PS50081"/>
    </source>
</evidence>
<feature type="compositionally biased region" description="Polar residues" evidence="9">
    <location>
        <begin position="298"/>
        <end position="309"/>
    </location>
</feature>
<evidence type="ECO:0000256" key="9">
    <source>
        <dbReference type="SAM" id="MobiDB-lite"/>
    </source>
</evidence>
<dbReference type="InterPro" id="IPR001245">
    <property type="entry name" value="Ser-Thr/Tyr_kinase_cat_dom"/>
</dbReference>
<dbReference type="WBParaSite" id="maker-uti_cns_0008082-snap-gene-0.2-mRNA-1">
    <property type="protein sequence ID" value="maker-uti_cns_0008082-snap-gene-0.2-mRNA-1"/>
    <property type="gene ID" value="maker-uti_cns_0008082-snap-gene-0.2"/>
</dbReference>
<dbReference type="PROSITE" id="PS50011">
    <property type="entry name" value="PROTEIN_KINASE_DOM"/>
    <property type="match status" value="1"/>
</dbReference>
<proteinExistence type="predicted"/>
<name>A0A1I8HU85_9PLAT</name>
<dbReference type="AlphaFoldDB" id="A0A1I8HU85"/>
<keyword evidence="1" id="KW-0808">Transferase</keyword>
<feature type="compositionally biased region" description="Low complexity" evidence="9">
    <location>
        <begin position="477"/>
        <end position="500"/>
    </location>
</feature>
<keyword evidence="6" id="KW-0067">ATP-binding</keyword>
<evidence type="ECO:0000256" key="5">
    <source>
        <dbReference type="ARBA" id="ARBA00022833"/>
    </source>
</evidence>
<evidence type="ECO:0000313" key="13">
    <source>
        <dbReference type="WBParaSite" id="maker-uti_cns_0008082-snap-gene-0.2-mRNA-1"/>
    </source>
</evidence>
<feature type="region of interest" description="Disordered" evidence="9">
    <location>
        <begin position="477"/>
        <end position="552"/>
    </location>
</feature>
<evidence type="ECO:0000256" key="1">
    <source>
        <dbReference type="ARBA" id="ARBA00022679"/>
    </source>
</evidence>
<evidence type="ECO:0000256" key="8">
    <source>
        <dbReference type="ARBA" id="ARBA00048679"/>
    </source>
</evidence>
<organism evidence="12 13">
    <name type="scientific">Macrostomum lignano</name>
    <dbReference type="NCBI Taxonomy" id="282301"/>
    <lineage>
        <taxon>Eukaryota</taxon>
        <taxon>Metazoa</taxon>
        <taxon>Spiralia</taxon>
        <taxon>Lophotrochozoa</taxon>
        <taxon>Platyhelminthes</taxon>
        <taxon>Rhabditophora</taxon>
        <taxon>Macrostomorpha</taxon>
        <taxon>Macrostomida</taxon>
        <taxon>Macrostomidae</taxon>
        <taxon>Macrostomum</taxon>
    </lineage>
</organism>
<dbReference type="Pfam" id="PF07714">
    <property type="entry name" value="PK_Tyr_Ser-Thr"/>
    <property type="match status" value="1"/>
</dbReference>
<accession>A0A1I8HU85</accession>
<dbReference type="GO" id="GO:0046872">
    <property type="term" value="F:metal ion binding"/>
    <property type="evidence" value="ECO:0007669"/>
    <property type="project" value="UniProtKB-KW"/>
</dbReference>
<dbReference type="PROSITE" id="PS00109">
    <property type="entry name" value="PROTEIN_KINASE_TYR"/>
    <property type="match status" value="1"/>
</dbReference>
<dbReference type="CDD" id="cd00029">
    <property type="entry name" value="C1"/>
    <property type="match status" value="1"/>
</dbReference>
<feature type="region of interest" description="Disordered" evidence="9">
    <location>
        <begin position="271"/>
        <end position="338"/>
    </location>
</feature>
<feature type="compositionally biased region" description="Gly residues" evidence="9">
    <location>
        <begin position="503"/>
        <end position="512"/>
    </location>
</feature>
<evidence type="ECO:0000256" key="2">
    <source>
        <dbReference type="ARBA" id="ARBA00022723"/>
    </source>
</evidence>
<evidence type="ECO:0000256" key="7">
    <source>
        <dbReference type="ARBA" id="ARBA00047899"/>
    </source>
</evidence>
<dbReference type="PANTHER" id="PTHR44329">
    <property type="entry name" value="SERINE/THREONINE-PROTEIN KINASE TNNI3K-RELATED"/>
    <property type="match status" value="1"/>
</dbReference>
<dbReference type="InterPro" id="IPR011009">
    <property type="entry name" value="Kinase-like_dom_sf"/>
</dbReference>
<dbReference type="InterPro" id="IPR051681">
    <property type="entry name" value="Ser/Thr_Kinases-Pseudokinases"/>
</dbReference>
<dbReference type="SUPFAM" id="SSF57889">
    <property type="entry name" value="Cysteine-rich domain"/>
    <property type="match status" value="1"/>
</dbReference>
<dbReference type="SUPFAM" id="SSF56112">
    <property type="entry name" value="Protein kinase-like (PK-like)"/>
    <property type="match status" value="1"/>
</dbReference>
<keyword evidence="2" id="KW-0479">Metal-binding</keyword>
<feature type="domain" description="Protein kinase" evidence="10">
    <location>
        <begin position="593"/>
        <end position="891"/>
    </location>
</feature>
<keyword evidence="5" id="KW-0862">Zinc</keyword>
<dbReference type="SMART" id="SM00109">
    <property type="entry name" value="C1"/>
    <property type="match status" value="1"/>
</dbReference>